<evidence type="ECO:0000256" key="3">
    <source>
        <dbReference type="ARBA" id="ARBA00015262"/>
    </source>
</evidence>
<feature type="domain" description="MoaB/Mog" evidence="5">
    <location>
        <begin position="85"/>
        <end position="229"/>
    </location>
</feature>
<evidence type="ECO:0000256" key="2">
    <source>
        <dbReference type="ARBA" id="ARBA00006112"/>
    </source>
</evidence>
<evidence type="ECO:0000259" key="5">
    <source>
        <dbReference type="SMART" id="SM00852"/>
    </source>
</evidence>
<reference evidence="6" key="1">
    <citation type="submission" date="2019-02" db="EMBL/GenBank/DDBJ databases">
        <authorList>
            <person name="Gruber-Vodicka R. H."/>
            <person name="Seah K. B. B."/>
        </authorList>
    </citation>
    <scope>NUCLEOTIDE SEQUENCE</scope>
    <source>
        <strain evidence="6">BECK_S313</strain>
    </source>
</reference>
<evidence type="ECO:0000256" key="4">
    <source>
        <dbReference type="ARBA" id="ARBA00023150"/>
    </source>
</evidence>
<dbReference type="NCBIfam" id="TIGR00177">
    <property type="entry name" value="molyb_syn"/>
    <property type="match status" value="1"/>
</dbReference>
<dbReference type="InterPro" id="IPR036425">
    <property type="entry name" value="MoaB/Mog-like_dom_sf"/>
</dbReference>
<comment type="similarity">
    <text evidence="2">Belongs to the MoaB/Mog family.</text>
</comment>
<dbReference type="InterPro" id="IPR013484">
    <property type="entry name" value="MoaB_proteobac"/>
</dbReference>
<dbReference type="SMART" id="SM00852">
    <property type="entry name" value="MoCF_biosynth"/>
    <property type="match status" value="1"/>
</dbReference>
<dbReference type="GO" id="GO:0006777">
    <property type="term" value="P:Mo-molybdopterin cofactor biosynthetic process"/>
    <property type="evidence" value="ECO:0007669"/>
    <property type="project" value="UniProtKB-KW"/>
</dbReference>
<protein>
    <recommendedName>
        <fullName evidence="3">Molybdenum cofactor biosynthesis protein B</fullName>
    </recommendedName>
</protein>
<dbReference type="UniPathway" id="UPA00344"/>
<dbReference type="PROSITE" id="PS01078">
    <property type="entry name" value="MOCF_BIOSYNTHESIS_1"/>
    <property type="match status" value="1"/>
</dbReference>
<dbReference type="SUPFAM" id="SSF53218">
    <property type="entry name" value="Molybdenum cofactor biosynthesis proteins"/>
    <property type="match status" value="1"/>
</dbReference>
<proteinExistence type="inferred from homology"/>
<organism evidence="6">
    <name type="scientific">Candidatus Kentrum sp. LPFa</name>
    <dbReference type="NCBI Taxonomy" id="2126335"/>
    <lineage>
        <taxon>Bacteria</taxon>
        <taxon>Pseudomonadati</taxon>
        <taxon>Pseudomonadota</taxon>
        <taxon>Gammaproteobacteria</taxon>
        <taxon>Candidatus Kentrum</taxon>
    </lineage>
</organism>
<dbReference type="InterPro" id="IPR001453">
    <property type="entry name" value="MoaB/Mog_dom"/>
</dbReference>
<dbReference type="InterPro" id="IPR012245">
    <property type="entry name" value="MoaB"/>
</dbReference>
<accession>A0A450WWY6</accession>
<name>A0A450WWY6_9GAMM</name>
<dbReference type="Gene3D" id="3.40.980.10">
    <property type="entry name" value="MoaB/Mog-like domain"/>
    <property type="match status" value="1"/>
</dbReference>
<gene>
    <name evidence="6" type="ORF">BECKLPF1236B_GA0070989_12632</name>
</gene>
<dbReference type="NCBIfam" id="TIGR02667">
    <property type="entry name" value="moaB_proteo"/>
    <property type="match status" value="1"/>
</dbReference>
<dbReference type="InterPro" id="IPR008284">
    <property type="entry name" value="MoCF_biosynth_CS"/>
</dbReference>
<evidence type="ECO:0000256" key="1">
    <source>
        <dbReference type="ARBA" id="ARBA00005046"/>
    </source>
</evidence>
<dbReference type="PANTHER" id="PTHR43232">
    <property type="entry name" value="MOLYBDENUM COFACTOR BIOSYNTHESIS PROTEIN B"/>
    <property type="match status" value="1"/>
</dbReference>
<sequence>MALDPVPASGGMTYPCRDDGIVEFGFDFQLGVKDTRFMLLSVRGKASLGIILSTQALTPTFYKEKTMTHDAHGPKDRYFVPLPIAVLTISDSRTEETDGSGKALVARLTEKGHTLAAKRIAPDDKYQIRAVVSDWIADPEVRVIITTGGTGVTARDGTPEAVKPLLDKEIEGFGEMFRAVSVEEIGSSALQSRALAGVANGTYLFCLPGSSGACRTGWDRLIEAQLDYRTRPCNFVELMPQLLAAGEGGKGA</sequence>
<evidence type="ECO:0000313" key="6">
    <source>
        <dbReference type="EMBL" id="VFK21552.1"/>
    </source>
</evidence>
<dbReference type="CDD" id="cd00886">
    <property type="entry name" value="MogA_MoaB"/>
    <property type="match status" value="1"/>
</dbReference>
<dbReference type="GO" id="GO:0005829">
    <property type="term" value="C:cytosol"/>
    <property type="evidence" value="ECO:0007669"/>
    <property type="project" value="TreeGrafter"/>
</dbReference>
<dbReference type="PANTHER" id="PTHR43232:SF2">
    <property type="entry name" value="MOLYBDENUM COFACTOR BIOSYNTHESIS PROTEIN B"/>
    <property type="match status" value="1"/>
</dbReference>
<keyword evidence="4" id="KW-0501">Molybdenum cofactor biosynthesis</keyword>
<dbReference type="EMBL" id="CAADFK010000263">
    <property type="protein sequence ID" value="VFK21552.1"/>
    <property type="molecule type" value="Genomic_DNA"/>
</dbReference>
<comment type="pathway">
    <text evidence="1">Cofactor biosynthesis; molybdopterin biosynthesis.</text>
</comment>
<dbReference type="AlphaFoldDB" id="A0A450WWY6"/>
<dbReference type="Pfam" id="PF00994">
    <property type="entry name" value="MoCF_biosynth"/>
    <property type="match status" value="1"/>
</dbReference>